<protein>
    <submittedName>
        <fullName evidence="2">Uncharacterized protein</fullName>
    </submittedName>
</protein>
<dbReference type="EMBL" id="LXQA010185690">
    <property type="protein sequence ID" value="MCI31242.1"/>
    <property type="molecule type" value="Genomic_DNA"/>
</dbReference>
<evidence type="ECO:0000256" key="1">
    <source>
        <dbReference type="SAM" id="MobiDB-lite"/>
    </source>
</evidence>
<evidence type="ECO:0000313" key="2">
    <source>
        <dbReference type="EMBL" id="MCI31242.1"/>
    </source>
</evidence>
<feature type="region of interest" description="Disordered" evidence="1">
    <location>
        <begin position="1"/>
        <end position="22"/>
    </location>
</feature>
<accession>A0A392R561</accession>
<dbReference type="Proteomes" id="UP000265520">
    <property type="component" value="Unassembled WGS sequence"/>
</dbReference>
<sequence length="37" mass="4447">MSNSRAVVHKQQQQQTEHWQKPRQGWYKCNVDAGYND</sequence>
<dbReference type="AlphaFoldDB" id="A0A392R561"/>
<keyword evidence="3" id="KW-1185">Reference proteome</keyword>
<reference evidence="2 3" key="1">
    <citation type="journal article" date="2018" name="Front. Plant Sci.">
        <title>Red Clover (Trifolium pratense) and Zigzag Clover (T. medium) - A Picture of Genomic Similarities and Differences.</title>
        <authorList>
            <person name="Dluhosova J."/>
            <person name="Istvanek J."/>
            <person name="Nedelnik J."/>
            <person name="Repkova J."/>
        </authorList>
    </citation>
    <scope>NUCLEOTIDE SEQUENCE [LARGE SCALE GENOMIC DNA]</scope>
    <source>
        <strain evidence="3">cv. 10/8</strain>
        <tissue evidence="2">Leaf</tissue>
    </source>
</reference>
<evidence type="ECO:0000313" key="3">
    <source>
        <dbReference type="Proteomes" id="UP000265520"/>
    </source>
</evidence>
<comment type="caution">
    <text evidence="2">The sequence shown here is derived from an EMBL/GenBank/DDBJ whole genome shotgun (WGS) entry which is preliminary data.</text>
</comment>
<feature type="non-terminal residue" evidence="2">
    <location>
        <position position="37"/>
    </location>
</feature>
<organism evidence="2 3">
    <name type="scientific">Trifolium medium</name>
    <dbReference type="NCBI Taxonomy" id="97028"/>
    <lineage>
        <taxon>Eukaryota</taxon>
        <taxon>Viridiplantae</taxon>
        <taxon>Streptophyta</taxon>
        <taxon>Embryophyta</taxon>
        <taxon>Tracheophyta</taxon>
        <taxon>Spermatophyta</taxon>
        <taxon>Magnoliopsida</taxon>
        <taxon>eudicotyledons</taxon>
        <taxon>Gunneridae</taxon>
        <taxon>Pentapetalae</taxon>
        <taxon>rosids</taxon>
        <taxon>fabids</taxon>
        <taxon>Fabales</taxon>
        <taxon>Fabaceae</taxon>
        <taxon>Papilionoideae</taxon>
        <taxon>50 kb inversion clade</taxon>
        <taxon>NPAAA clade</taxon>
        <taxon>Hologalegina</taxon>
        <taxon>IRL clade</taxon>
        <taxon>Trifolieae</taxon>
        <taxon>Trifolium</taxon>
    </lineage>
</organism>
<name>A0A392R561_9FABA</name>
<proteinExistence type="predicted"/>